<proteinExistence type="predicted"/>
<evidence type="ECO:0000313" key="3">
    <source>
        <dbReference type="Proteomes" id="UP001595387"/>
    </source>
</evidence>
<evidence type="ECO:0000313" key="2">
    <source>
        <dbReference type="EMBL" id="MFC2946951.1"/>
    </source>
</evidence>
<name>A0ABV7A1L0_9BACI</name>
<comment type="caution">
    <text evidence="2">The sequence shown here is derived from an EMBL/GenBank/DDBJ whole genome shotgun (WGS) entry which is preliminary data.</text>
</comment>
<feature type="transmembrane region" description="Helical" evidence="1">
    <location>
        <begin position="47"/>
        <end position="65"/>
    </location>
</feature>
<feature type="transmembrane region" description="Helical" evidence="1">
    <location>
        <begin position="103"/>
        <end position="121"/>
    </location>
</feature>
<protein>
    <submittedName>
        <fullName evidence="2">YitT family protein</fullName>
    </submittedName>
</protein>
<organism evidence="2 3">
    <name type="scientific">Virgibacillus sediminis</name>
    <dbReference type="NCBI Taxonomy" id="202260"/>
    <lineage>
        <taxon>Bacteria</taxon>
        <taxon>Bacillati</taxon>
        <taxon>Bacillota</taxon>
        <taxon>Bacilli</taxon>
        <taxon>Bacillales</taxon>
        <taxon>Bacillaceae</taxon>
        <taxon>Virgibacillus</taxon>
    </lineage>
</organism>
<reference evidence="3" key="1">
    <citation type="journal article" date="2019" name="Int. J. Syst. Evol. Microbiol.">
        <title>The Global Catalogue of Microorganisms (GCM) 10K type strain sequencing project: providing services to taxonomists for standard genome sequencing and annotation.</title>
        <authorList>
            <consortium name="The Broad Institute Genomics Platform"/>
            <consortium name="The Broad Institute Genome Sequencing Center for Infectious Disease"/>
            <person name="Wu L."/>
            <person name="Ma J."/>
        </authorList>
    </citation>
    <scope>NUCLEOTIDE SEQUENCE [LARGE SCALE GENOMIC DNA]</scope>
    <source>
        <strain evidence="3">KCTC 13193</strain>
    </source>
</reference>
<evidence type="ECO:0000256" key="1">
    <source>
        <dbReference type="SAM" id="Phobius"/>
    </source>
</evidence>
<dbReference type="InterPro" id="IPR038750">
    <property type="entry name" value="YczE/YyaS-like"/>
</dbReference>
<dbReference type="Proteomes" id="UP001595387">
    <property type="component" value="Unassembled WGS sequence"/>
</dbReference>
<dbReference type="PANTHER" id="PTHR40078">
    <property type="entry name" value="INTEGRAL MEMBRANE PROTEIN-RELATED"/>
    <property type="match status" value="1"/>
</dbReference>
<keyword evidence="1" id="KW-0472">Membrane</keyword>
<dbReference type="Pfam" id="PF19700">
    <property type="entry name" value="DUF6198"/>
    <property type="match status" value="1"/>
</dbReference>
<keyword evidence="3" id="KW-1185">Reference proteome</keyword>
<feature type="transmembrane region" description="Helical" evidence="1">
    <location>
        <begin position="157"/>
        <end position="178"/>
    </location>
</feature>
<keyword evidence="1" id="KW-0812">Transmembrane</keyword>
<feature type="transmembrane region" description="Helical" evidence="1">
    <location>
        <begin position="72"/>
        <end position="91"/>
    </location>
</feature>
<dbReference type="RefSeq" id="WP_390302071.1">
    <property type="nucleotide sequence ID" value="NZ_JBHRRZ010000002.1"/>
</dbReference>
<dbReference type="PANTHER" id="PTHR40078:SF1">
    <property type="entry name" value="INTEGRAL MEMBRANE PROTEIN"/>
    <property type="match status" value="1"/>
</dbReference>
<keyword evidence="1" id="KW-1133">Transmembrane helix</keyword>
<gene>
    <name evidence="2" type="ORF">ACFODW_01040</name>
</gene>
<feature type="transmembrane region" description="Helical" evidence="1">
    <location>
        <begin position="7"/>
        <end position="27"/>
    </location>
</feature>
<sequence>MFRWSVYLIGIMIFSMGISITINMQHLGIHPWDVLNVAFFEKVGLSIGSWAIIISFVLIVISWILDKSYIKLGTFLNAVLVGAFVDLYLWLDFLPKASSIWPDILVIITGIVVMGIGGGIYNSAGVGSGPRDGFMLSIADKTGASIGKVRIITESTVLVLGLILGGPVFVFTFIFTFIQSPLFQYSYLQMRSVVERVDENYRKRDVSNTA</sequence>
<dbReference type="EMBL" id="JBHRRZ010000002">
    <property type="protein sequence ID" value="MFC2946951.1"/>
    <property type="molecule type" value="Genomic_DNA"/>
</dbReference>
<accession>A0ABV7A1L0</accession>